<reference evidence="10" key="1">
    <citation type="submission" date="2019-08" db="EMBL/GenBank/DDBJ databases">
        <title>The improved chromosome-level genome for the pearl oyster Pinctada fucata martensii using PacBio sequencing and Hi-C.</title>
        <authorList>
            <person name="Zheng Z."/>
        </authorList>
    </citation>
    <scope>NUCLEOTIDE SEQUENCE</scope>
    <source>
        <strain evidence="10">ZZ-2019</strain>
        <tissue evidence="10">Adductor muscle</tissue>
    </source>
</reference>
<keyword evidence="2 9" id="KW-0813">Transport</keyword>
<name>A0AA88XSS5_PINIB</name>
<gene>
    <name evidence="9" type="primary">inx</name>
    <name evidence="10" type="ORF">FSP39_017823</name>
</gene>
<dbReference type="Proteomes" id="UP001186944">
    <property type="component" value="Unassembled WGS sequence"/>
</dbReference>
<dbReference type="EMBL" id="VSWD01000010">
    <property type="protein sequence ID" value="KAK3091190.1"/>
    <property type="molecule type" value="Genomic_DNA"/>
</dbReference>
<dbReference type="GO" id="GO:0005886">
    <property type="term" value="C:plasma membrane"/>
    <property type="evidence" value="ECO:0007669"/>
    <property type="project" value="UniProtKB-SubCell"/>
</dbReference>
<dbReference type="PROSITE" id="PS51013">
    <property type="entry name" value="PANNEXIN"/>
    <property type="match status" value="1"/>
</dbReference>
<evidence type="ECO:0000256" key="5">
    <source>
        <dbReference type="ARBA" id="ARBA00022989"/>
    </source>
</evidence>
<protein>
    <recommendedName>
        <fullName evidence="9">Innexin</fullName>
    </recommendedName>
</protein>
<dbReference type="GO" id="GO:0005921">
    <property type="term" value="C:gap junction"/>
    <property type="evidence" value="ECO:0007669"/>
    <property type="project" value="UniProtKB-UniRule"/>
</dbReference>
<dbReference type="GO" id="GO:0005243">
    <property type="term" value="F:gap junction channel activity"/>
    <property type="evidence" value="ECO:0007669"/>
    <property type="project" value="TreeGrafter"/>
</dbReference>
<dbReference type="PANTHER" id="PTHR11893:SF36">
    <property type="entry name" value="INNEXIN-5"/>
    <property type="match status" value="1"/>
</dbReference>
<proteinExistence type="inferred from homology"/>
<feature type="transmembrane region" description="Helical" evidence="9">
    <location>
        <begin position="20"/>
        <end position="37"/>
    </location>
</feature>
<comment type="caution">
    <text evidence="10">The sequence shown here is derived from an EMBL/GenBank/DDBJ whole genome shotgun (WGS) entry which is preliminary data.</text>
</comment>
<evidence type="ECO:0000256" key="3">
    <source>
        <dbReference type="ARBA" id="ARBA00022475"/>
    </source>
</evidence>
<dbReference type="AlphaFoldDB" id="A0AA88XSS5"/>
<keyword evidence="7 9" id="KW-0472">Membrane</keyword>
<dbReference type="GO" id="GO:0034220">
    <property type="term" value="P:monoatomic ion transmembrane transport"/>
    <property type="evidence" value="ECO:0007669"/>
    <property type="project" value="UniProtKB-KW"/>
</dbReference>
<dbReference type="PRINTS" id="PR01262">
    <property type="entry name" value="INNEXIN"/>
</dbReference>
<evidence type="ECO:0000256" key="8">
    <source>
        <dbReference type="ARBA" id="ARBA00023303"/>
    </source>
</evidence>
<accession>A0AA88XSS5</accession>
<evidence type="ECO:0000256" key="7">
    <source>
        <dbReference type="ARBA" id="ARBA00023136"/>
    </source>
</evidence>
<keyword evidence="8 9" id="KW-0407">Ion channel</keyword>
<evidence type="ECO:0000256" key="9">
    <source>
        <dbReference type="RuleBase" id="RU010713"/>
    </source>
</evidence>
<feature type="transmembrane region" description="Helical" evidence="9">
    <location>
        <begin position="191"/>
        <end position="210"/>
    </location>
</feature>
<dbReference type="PANTHER" id="PTHR11893">
    <property type="entry name" value="INNEXIN"/>
    <property type="match status" value="1"/>
</dbReference>
<comment type="subcellular location">
    <subcellularLocation>
        <location evidence="1 9">Cell membrane</location>
        <topology evidence="1 9">Multi-pass membrane protein</topology>
    </subcellularLocation>
</comment>
<feature type="transmembrane region" description="Helical" evidence="9">
    <location>
        <begin position="277"/>
        <end position="299"/>
    </location>
</feature>
<evidence type="ECO:0000256" key="6">
    <source>
        <dbReference type="ARBA" id="ARBA00023065"/>
    </source>
</evidence>
<evidence type="ECO:0000256" key="2">
    <source>
        <dbReference type="ARBA" id="ARBA00022448"/>
    </source>
</evidence>
<evidence type="ECO:0000313" key="10">
    <source>
        <dbReference type="EMBL" id="KAK3091190.1"/>
    </source>
</evidence>
<keyword evidence="3" id="KW-1003">Cell membrane</keyword>
<sequence length="407" mass="45795">MGWFSSPLSPPGSLAVRINNKWTVLLLLVFGIVALWLQIYREPMICWTPAHFTAAHVVWTNSHCWYSSQMFLRLDDLDDDGLSPYGEPRLPLVFRDESRKVLEPDESFTVYQWIPVILLFQALIFKLPDLVWKGGLATLGVSTNTMLGCVKGYENTTKAERKHIGKQIAGYLYHYLESCTLKGCPWGPLTLLYIFVKMLYFVNVITQFALMEKYLPEESALPWKNETSVNITGHPAFPKSVMCSFKLRMLQNVQRYQVTCDIPINYWNHLIMEAVRVWLLVVMTLTIVSCLIDAVKVVIPFFRQSFMSCYLSAMDGERPLPKGNEISMFASYMGQDTVIMLKLIGQHTSDLLVGDTVVGLWDTYHGSQPGVAPPCVPQALPTAPASGMPPGEKAEYAGAGGSLYPKM</sequence>
<evidence type="ECO:0000256" key="1">
    <source>
        <dbReference type="ARBA" id="ARBA00004651"/>
    </source>
</evidence>
<dbReference type="InterPro" id="IPR000990">
    <property type="entry name" value="Innexin"/>
</dbReference>
<keyword evidence="11" id="KW-1185">Reference proteome</keyword>
<dbReference type="Pfam" id="PF00876">
    <property type="entry name" value="Innexin"/>
    <property type="match status" value="1"/>
</dbReference>
<keyword evidence="6 9" id="KW-0406">Ion transport</keyword>
<comment type="function">
    <text evidence="9">Structural component of the gap junctions.</text>
</comment>
<keyword evidence="5 9" id="KW-1133">Transmembrane helix</keyword>
<organism evidence="10 11">
    <name type="scientific">Pinctada imbricata</name>
    <name type="common">Atlantic pearl-oyster</name>
    <name type="synonym">Pinctada martensii</name>
    <dbReference type="NCBI Taxonomy" id="66713"/>
    <lineage>
        <taxon>Eukaryota</taxon>
        <taxon>Metazoa</taxon>
        <taxon>Spiralia</taxon>
        <taxon>Lophotrochozoa</taxon>
        <taxon>Mollusca</taxon>
        <taxon>Bivalvia</taxon>
        <taxon>Autobranchia</taxon>
        <taxon>Pteriomorphia</taxon>
        <taxon>Pterioida</taxon>
        <taxon>Pterioidea</taxon>
        <taxon>Pteriidae</taxon>
        <taxon>Pinctada</taxon>
    </lineage>
</organism>
<evidence type="ECO:0000256" key="4">
    <source>
        <dbReference type="ARBA" id="ARBA00022692"/>
    </source>
</evidence>
<keyword evidence="4 9" id="KW-0812">Transmembrane</keyword>
<comment type="caution">
    <text evidence="9">Lacks conserved residue(s) required for the propagation of feature annotation.</text>
</comment>
<comment type="similarity">
    <text evidence="9">Belongs to the pannexin family.</text>
</comment>
<evidence type="ECO:0000313" key="11">
    <source>
        <dbReference type="Proteomes" id="UP001186944"/>
    </source>
</evidence>